<evidence type="ECO:0000313" key="1">
    <source>
        <dbReference type="EMBL" id="KAK3939925.1"/>
    </source>
</evidence>
<keyword evidence="2" id="KW-1185">Reference proteome</keyword>
<accession>A0AAN6N687</accession>
<dbReference type="Proteomes" id="UP001303473">
    <property type="component" value="Unassembled WGS sequence"/>
</dbReference>
<name>A0AAN6N687_9PEZI</name>
<protein>
    <recommendedName>
        <fullName evidence="3">Protein kinase domain-containing protein</fullName>
    </recommendedName>
</protein>
<sequence length="327" mass="37255">MALTSLDITPVPYQPGRILHITLLKSYCSLPVSQPVEAIVLQTSSATMSVVLDLHDRRFGADLRKDHPHTPEAEAVFQSFIQQNKISHFLEELAETKESEPVPLSADYYLDPDIPDPDSRAKYETALWQECQELFACETQAYSRLQDLQGACIPHMYAHILITPNTPDHVTPPNRYDEVKGVLLEFIPGYTLRPIHNTSALLAPPDPQEWQGVVQSAVDTAHEINKRGIIMKDCQPRNVMADSRRSHKPFIIDLAQCRSKDEMMKFWEDSDNEVEVEEIEYWIQAITADNPGAIGSIMQTKLPREKGVEIHVKYPDIYKIIDDIKRR</sequence>
<reference evidence="2" key="1">
    <citation type="journal article" date="2023" name="Mol. Phylogenet. Evol.">
        <title>Genome-scale phylogeny and comparative genomics of the fungal order Sordariales.</title>
        <authorList>
            <person name="Hensen N."/>
            <person name="Bonometti L."/>
            <person name="Westerberg I."/>
            <person name="Brannstrom I.O."/>
            <person name="Guillou S."/>
            <person name="Cros-Aarteil S."/>
            <person name="Calhoun S."/>
            <person name="Haridas S."/>
            <person name="Kuo A."/>
            <person name="Mondo S."/>
            <person name="Pangilinan J."/>
            <person name="Riley R."/>
            <person name="LaButti K."/>
            <person name="Andreopoulos B."/>
            <person name="Lipzen A."/>
            <person name="Chen C."/>
            <person name="Yan M."/>
            <person name="Daum C."/>
            <person name="Ng V."/>
            <person name="Clum A."/>
            <person name="Steindorff A."/>
            <person name="Ohm R.A."/>
            <person name="Martin F."/>
            <person name="Silar P."/>
            <person name="Natvig D.O."/>
            <person name="Lalanne C."/>
            <person name="Gautier V."/>
            <person name="Ament-Velasquez S.L."/>
            <person name="Kruys A."/>
            <person name="Hutchinson M.I."/>
            <person name="Powell A.J."/>
            <person name="Barry K."/>
            <person name="Miller A.N."/>
            <person name="Grigoriev I.V."/>
            <person name="Debuchy R."/>
            <person name="Gladieux P."/>
            <person name="Hiltunen Thoren M."/>
            <person name="Johannesson H."/>
        </authorList>
    </citation>
    <scope>NUCLEOTIDE SEQUENCE [LARGE SCALE GENOMIC DNA]</scope>
    <source>
        <strain evidence="2">CBS 340.73</strain>
    </source>
</reference>
<proteinExistence type="predicted"/>
<organism evidence="1 2">
    <name type="scientific">Diplogelasinospora grovesii</name>
    <dbReference type="NCBI Taxonomy" id="303347"/>
    <lineage>
        <taxon>Eukaryota</taxon>
        <taxon>Fungi</taxon>
        <taxon>Dikarya</taxon>
        <taxon>Ascomycota</taxon>
        <taxon>Pezizomycotina</taxon>
        <taxon>Sordariomycetes</taxon>
        <taxon>Sordariomycetidae</taxon>
        <taxon>Sordariales</taxon>
        <taxon>Diplogelasinosporaceae</taxon>
        <taxon>Diplogelasinospora</taxon>
    </lineage>
</organism>
<gene>
    <name evidence="1" type="ORF">QBC46DRAFT_459338</name>
</gene>
<dbReference type="InterPro" id="IPR011009">
    <property type="entry name" value="Kinase-like_dom_sf"/>
</dbReference>
<evidence type="ECO:0008006" key="3">
    <source>
        <dbReference type="Google" id="ProtNLM"/>
    </source>
</evidence>
<dbReference type="EMBL" id="MU853803">
    <property type="protein sequence ID" value="KAK3939925.1"/>
    <property type="molecule type" value="Genomic_DNA"/>
</dbReference>
<comment type="caution">
    <text evidence="1">The sequence shown here is derived from an EMBL/GenBank/DDBJ whole genome shotgun (WGS) entry which is preliminary data.</text>
</comment>
<evidence type="ECO:0000313" key="2">
    <source>
        <dbReference type="Proteomes" id="UP001303473"/>
    </source>
</evidence>
<dbReference type="SUPFAM" id="SSF56112">
    <property type="entry name" value="Protein kinase-like (PK-like)"/>
    <property type="match status" value="1"/>
</dbReference>
<dbReference type="AlphaFoldDB" id="A0AAN6N687"/>